<dbReference type="InterPro" id="IPR057693">
    <property type="entry name" value="DUF7933"/>
</dbReference>
<feature type="domain" description="DUF7933" evidence="1">
    <location>
        <begin position="572"/>
        <end position="696"/>
    </location>
</feature>
<dbReference type="NCBIfam" id="NF041518">
    <property type="entry name" value="choice_anch_Q"/>
    <property type="match status" value="1"/>
</dbReference>
<dbReference type="Proteomes" id="UP000076830">
    <property type="component" value="Chromosome"/>
</dbReference>
<accession>A0A161HIJ7</accession>
<evidence type="ECO:0000259" key="1">
    <source>
        <dbReference type="Pfam" id="PF25564"/>
    </source>
</evidence>
<dbReference type="AlphaFoldDB" id="A0A161HIJ7"/>
<sequence>MTLPHSRARAPFRPRPLVAGLALALALPLGVPIIGHAAPRRDLPVRLSPTPAATVAVTSCADDGSPGTLRHAVAGAVSDDSIDLTQLHCSTITLTNGAIPIVQSDLTLTGPGAANLAISGAGSSGVLDHRGTGTLSVHGLALVDGHTSTPGGCVYSAGKLDATAISVTGCTTAGEPYVKGGGLYVKGDVTLADSIVSNNYGYHGGGIWTRGLLTLRSTTVAGNSAYMGGGIWTHGSSLSLTDSTISGNQAGFNSGGMLAYSEANPATGTATIVNSTISGNQSADVNGAAYIANMALRMSNSTIAFNKTNTGCAGLRLGGQRLASASMDSSLLAGNTSTVNGSPCDFQIQRVDVTGAHNLVVASTNQLPPDTIQLDPGLLPLADNGGPTRTHALGVGSPAIDQGSNPLGLGFDQRGLGYARVAGAAADIGAFEQQQANSVPGVSKQFQPNTIRTNGLSTLTLSLVNTDSTDATLIADLTDALPAPVILANPPNASTTCPDGSVIASAGSASLGLASGARIPASGSCTVTATVIAHTAGTFTNVIPAGALQTSAGASPDAATAVLTVSGQAIAPTVSKAFTPMAISTGQSALLTITLANSYPNAATLTAPLTDNLPTRLTIADPANAATTCPGGTLDAAPGGGAVTLHAGAQIPGGTCTISVRVTSKEAGSYLNRIPAGALVTDFGSNTDAAQAGLVVTPATTDRIFFDGFDA</sequence>
<dbReference type="OrthoDB" id="6057622at2"/>
<name>A0A161HIJ7_9GAMM</name>
<organism evidence="2 3">
    <name type="scientific">Dokdonella koreensis DS-123</name>
    <dbReference type="NCBI Taxonomy" id="1300342"/>
    <lineage>
        <taxon>Bacteria</taxon>
        <taxon>Pseudomonadati</taxon>
        <taxon>Pseudomonadota</taxon>
        <taxon>Gammaproteobacteria</taxon>
        <taxon>Lysobacterales</taxon>
        <taxon>Rhodanobacteraceae</taxon>
        <taxon>Dokdonella</taxon>
    </lineage>
</organism>
<dbReference type="InterPro" id="IPR011050">
    <property type="entry name" value="Pectin_lyase_fold/virulence"/>
</dbReference>
<keyword evidence="3" id="KW-1185">Reference proteome</keyword>
<dbReference type="PATRIC" id="fig|1300342.3.peg.157"/>
<dbReference type="Pfam" id="PF25564">
    <property type="entry name" value="DUF7933"/>
    <property type="match status" value="2"/>
</dbReference>
<reference evidence="2 3" key="1">
    <citation type="submission" date="2016-04" db="EMBL/GenBank/DDBJ databases">
        <title>Complete genome sequence of Dokdonella koreensis DS-123T.</title>
        <authorList>
            <person name="Kim J.F."/>
            <person name="Lee H."/>
            <person name="Kwak M.-J."/>
        </authorList>
    </citation>
    <scope>NUCLEOTIDE SEQUENCE [LARGE SCALE GENOMIC DNA]</scope>
    <source>
        <strain evidence="2 3">DS-123</strain>
    </source>
</reference>
<dbReference type="STRING" id="1300342.I596_160"/>
<gene>
    <name evidence="2" type="ORF">I596_160</name>
</gene>
<dbReference type="RefSeq" id="WP_067642782.1">
    <property type="nucleotide sequence ID" value="NZ_CP015249.1"/>
</dbReference>
<evidence type="ECO:0000313" key="3">
    <source>
        <dbReference type="Proteomes" id="UP000076830"/>
    </source>
</evidence>
<proteinExistence type="predicted"/>
<evidence type="ECO:0000313" key="2">
    <source>
        <dbReference type="EMBL" id="ANB16200.1"/>
    </source>
</evidence>
<dbReference type="InterPro" id="IPR059226">
    <property type="entry name" value="Choice_anch_Q_dom"/>
</dbReference>
<protein>
    <submittedName>
        <fullName evidence="2">Repeat domain protein</fullName>
    </submittedName>
</protein>
<feature type="domain" description="DUF7933" evidence="1">
    <location>
        <begin position="440"/>
        <end position="565"/>
    </location>
</feature>
<dbReference type="EMBL" id="CP015249">
    <property type="protein sequence ID" value="ANB16200.1"/>
    <property type="molecule type" value="Genomic_DNA"/>
</dbReference>
<dbReference type="SUPFAM" id="SSF51126">
    <property type="entry name" value="Pectin lyase-like"/>
    <property type="match status" value="1"/>
</dbReference>
<dbReference type="KEGG" id="dko:I596_160"/>